<protein>
    <submittedName>
        <fullName evidence="1">Uncharacterized protein</fullName>
    </submittedName>
</protein>
<dbReference type="AlphaFoldDB" id="A0A2G9QKS2"/>
<gene>
    <name evidence="1" type="ORF">AB205_0130410</name>
</gene>
<dbReference type="EMBL" id="KV964008">
    <property type="protein sequence ID" value="PIO16166.1"/>
    <property type="molecule type" value="Genomic_DNA"/>
</dbReference>
<reference evidence="1" key="1">
    <citation type="submission" date="2017-08" db="EMBL/GenBank/DDBJ databases">
        <title>Assembly of the North American Bullfrog Genome.</title>
        <authorList>
            <person name="Warren R.L."/>
            <person name="Vandervalk B.P."/>
            <person name="Kucuk E."/>
            <person name="Birol I."/>
            <person name="Helbing C."/>
            <person name="Pandoh P."/>
            <person name="Behsaz B."/>
            <person name="Mohamadi H."/>
            <person name="Chu J."/>
            <person name="Jackman S."/>
            <person name="Hammond S.A."/>
            <person name="Veldhoen N."/>
            <person name="Kirk H."/>
            <person name="Zhao Y."/>
            <person name="Coope R."/>
            <person name="Pleasance S."/>
            <person name="Moore R."/>
            <person name="Holt R."/>
        </authorList>
    </citation>
    <scope>NUCLEOTIDE SEQUENCE</scope>
    <source>
        <strain evidence="1">Bruno</strain>
        <tissue evidence="1">Liver</tissue>
    </source>
</reference>
<sequence>MTDSLPKIQLLIRSFRQLLSNFPPTNVGWQTSTFSVDSGLLSDFHIVCTQVCHIKVQSTNTHARNRCSPNTTLAEVHHTKHDISRRCPKGEAQRAEIPRSTSLRSCLLANNCVPFVCKTSSRHTPFGQKSGALSAENPIMCMRQTQLGYRSSLTGVFVGNGDYQYGPPSRNASCLSLLRFGILISASKQIRSENS</sequence>
<proteinExistence type="predicted"/>
<organism evidence="1">
    <name type="scientific">Aquarana catesbeiana</name>
    <name type="common">American bullfrog</name>
    <name type="synonym">Rana catesbeiana</name>
    <dbReference type="NCBI Taxonomy" id="8400"/>
    <lineage>
        <taxon>Eukaryota</taxon>
        <taxon>Metazoa</taxon>
        <taxon>Chordata</taxon>
        <taxon>Craniata</taxon>
        <taxon>Vertebrata</taxon>
        <taxon>Euteleostomi</taxon>
        <taxon>Amphibia</taxon>
        <taxon>Batrachia</taxon>
        <taxon>Anura</taxon>
        <taxon>Neobatrachia</taxon>
        <taxon>Ranoidea</taxon>
        <taxon>Ranidae</taxon>
        <taxon>Aquarana</taxon>
    </lineage>
</organism>
<feature type="non-terminal residue" evidence="1">
    <location>
        <position position="195"/>
    </location>
</feature>
<accession>A0A2G9QKS2</accession>
<evidence type="ECO:0000313" key="1">
    <source>
        <dbReference type="EMBL" id="PIO16166.1"/>
    </source>
</evidence>
<name>A0A2G9QKS2_AQUCT</name>